<feature type="region of interest" description="Disordered" evidence="1">
    <location>
        <begin position="89"/>
        <end position="110"/>
    </location>
</feature>
<feature type="non-terminal residue" evidence="2">
    <location>
        <position position="1"/>
    </location>
</feature>
<reference evidence="2" key="1">
    <citation type="submission" date="2019-04" db="EMBL/GenBank/DDBJ databases">
        <authorList>
            <person name="Alioto T."/>
            <person name="Alioto T."/>
        </authorList>
    </citation>
    <scope>NUCLEOTIDE SEQUENCE [LARGE SCALE GENOMIC DNA]</scope>
</reference>
<feature type="compositionally biased region" description="Basic and acidic residues" evidence="1">
    <location>
        <begin position="52"/>
        <end position="68"/>
    </location>
</feature>
<feature type="region of interest" description="Disordered" evidence="1">
    <location>
        <begin position="42"/>
        <end position="69"/>
    </location>
</feature>
<name>A0A5E4CIJ0_MARMO</name>
<sequence length="110" mass="12322">GLADGHLNQVTQVSGTLQKWTFLGKTGEETRDIRYGVSAIEEEPGRNRKKISREAKPRGLLQNDHDSQMQRMTLSGKQDFKETMLTALRTNDKSGGRQEGRLAGMCPFTQ</sequence>
<dbReference type="EMBL" id="CABDUW010001389">
    <property type="protein sequence ID" value="VTJ81130.1"/>
    <property type="molecule type" value="Genomic_DNA"/>
</dbReference>
<keyword evidence="3" id="KW-1185">Reference proteome</keyword>
<gene>
    <name evidence="2" type="ORF">MONAX_5E020165</name>
</gene>
<accession>A0A5E4CIJ0</accession>
<comment type="caution">
    <text evidence="2">The sequence shown here is derived from an EMBL/GenBank/DDBJ whole genome shotgun (WGS) entry which is preliminary data.</text>
</comment>
<feature type="compositionally biased region" description="Basic and acidic residues" evidence="1">
    <location>
        <begin position="90"/>
        <end position="100"/>
    </location>
</feature>
<protein>
    <submittedName>
        <fullName evidence="2">Uncharacterized protein</fullName>
    </submittedName>
</protein>
<dbReference type="AlphaFoldDB" id="A0A5E4CIJ0"/>
<evidence type="ECO:0000256" key="1">
    <source>
        <dbReference type="SAM" id="MobiDB-lite"/>
    </source>
</evidence>
<dbReference type="Proteomes" id="UP000335636">
    <property type="component" value="Unassembled WGS sequence"/>
</dbReference>
<proteinExistence type="predicted"/>
<evidence type="ECO:0000313" key="3">
    <source>
        <dbReference type="Proteomes" id="UP000335636"/>
    </source>
</evidence>
<evidence type="ECO:0000313" key="2">
    <source>
        <dbReference type="EMBL" id="VTJ81130.1"/>
    </source>
</evidence>
<organism evidence="2 3">
    <name type="scientific">Marmota monax</name>
    <name type="common">Woodchuck</name>
    <dbReference type="NCBI Taxonomy" id="9995"/>
    <lineage>
        <taxon>Eukaryota</taxon>
        <taxon>Metazoa</taxon>
        <taxon>Chordata</taxon>
        <taxon>Craniata</taxon>
        <taxon>Vertebrata</taxon>
        <taxon>Euteleostomi</taxon>
        <taxon>Mammalia</taxon>
        <taxon>Eutheria</taxon>
        <taxon>Euarchontoglires</taxon>
        <taxon>Glires</taxon>
        <taxon>Rodentia</taxon>
        <taxon>Sciuromorpha</taxon>
        <taxon>Sciuridae</taxon>
        <taxon>Xerinae</taxon>
        <taxon>Marmotini</taxon>
        <taxon>Marmota</taxon>
    </lineage>
</organism>